<comment type="caution">
    <text evidence="1">The sequence shown here is derived from an EMBL/GenBank/DDBJ whole genome shotgun (WGS) entry which is preliminary data.</text>
</comment>
<keyword evidence="2" id="KW-1185">Reference proteome</keyword>
<name>A0A9N9HW41_FUNMO</name>
<evidence type="ECO:0000313" key="2">
    <source>
        <dbReference type="Proteomes" id="UP000789375"/>
    </source>
</evidence>
<proteinExistence type="predicted"/>
<protein>
    <submittedName>
        <fullName evidence="1">15302_t:CDS:1</fullName>
    </submittedName>
</protein>
<organism evidence="1 2">
    <name type="scientific">Funneliformis mosseae</name>
    <name type="common">Endomycorrhizal fungus</name>
    <name type="synonym">Glomus mosseae</name>
    <dbReference type="NCBI Taxonomy" id="27381"/>
    <lineage>
        <taxon>Eukaryota</taxon>
        <taxon>Fungi</taxon>
        <taxon>Fungi incertae sedis</taxon>
        <taxon>Mucoromycota</taxon>
        <taxon>Glomeromycotina</taxon>
        <taxon>Glomeromycetes</taxon>
        <taxon>Glomerales</taxon>
        <taxon>Glomeraceae</taxon>
        <taxon>Funneliformis</taxon>
    </lineage>
</organism>
<accession>A0A9N9HW41</accession>
<feature type="non-terminal residue" evidence="1">
    <location>
        <position position="1"/>
    </location>
</feature>
<dbReference type="AlphaFoldDB" id="A0A9N9HW41"/>
<evidence type="ECO:0000313" key="1">
    <source>
        <dbReference type="EMBL" id="CAG8708378.1"/>
    </source>
</evidence>
<dbReference type="EMBL" id="CAJVPP010010056">
    <property type="protein sequence ID" value="CAG8708378.1"/>
    <property type="molecule type" value="Genomic_DNA"/>
</dbReference>
<gene>
    <name evidence="1" type="ORF">FMOSSE_LOCUS14166</name>
</gene>
<sequence>MSEIINIRQDDQLKSLFLPTKPFAKENYNPDNDLKHDFISSLITNKKIKNDNNDLEQILRLLLSKGRINYYNLDTEKDNHIELYSANSNDQIRSHGIPNQSSSLIGSTPITILISSTESSPVSNRM</sequence>
<dbReference type="Proteomes" id="UP000789375">
    <property type="component" value="Unassembled WGS sequence"/>
</dbReference>
<reference evidence="1" key="1">
    <citation type="submission" date="2021-06" db="EMBL/GenBank/DDBJ databases">
        <authorList>
            <person name="Kallberg Y."/>
            <person name="Tangrot J."/>
            <person name="Rosling A."/>
        </authorList>
    </citation>
    <scope>NUCLEOTIDE SEQUENCE</scope>
    <source>
        <strain evidence="1">87-6 pot B 2015</strain>
    </source>
</reference>